<dbReference type="PROSITE" id="PS51112">
    <property type="entry name" value="AMMECR1"/>
    <property type="match status" value="1"/>
</dbReference>
<dbReference type="NCBIfam" id="TIGR04335">
    <property type="entry name" value="AmmeMemoSam_A"/>
    <property type="match status" value="1"/>
</dbReference>
<protein>
    <recommendedName>
        <fullName evidence="2">MEMO1 family protein DA01_05190</fullName>
    </recommendedName>
</protein>
<dbReference type="eggNOG" id="COG2078">
    <property type="taxonomic scope" value="Bacteria"/>
</dbReference>
<name>A0A0V8M2T5_9CHLR</name>
<gene>
    <name evidence="4" type="ORF">DA01_05190</name>
</gene>
<dbReference type="PANTHER" id="PTHR11060">
    <property type="entry name" value="PROTEIN MEMO1"/>
    <property type="match status" value="1"/>
</dbReference>
<sequence length="438" mass="47590">MLRPASAAGRYYPASKEKIRSVIAPMEVKGVAKERYLGAVMPHAGYPYSGGVAMAVASRLDLPETVIILGPSHTGIGAEYAIMASGIWQTPMGEVEIDSPLAHSIMKYCRHIKADPSAHQYEHSIEVQLPILQYFKPDIKIVPLTVSFGKAETLAEIGHGIASALRETGREAIIIASSDMTHYESQTDAHQKDSLALDAIVKLDADQMLERIQQNHITMCGFAPVAAMLTAVKEMGAKRARVVAYQTSGDVTHHLDQVVGYAGLVVEQTEESPQVALARAAVETFVREKKVITPSAEISAELTGEAGVFVSLKKLGELRGCIGTFEPRFDNIADEIVSNAVSSSSKDPRFEPVSEWELPFLSYSVDVLTPPQAVEDMGSLDAKKYGVIVESGHLRGLLLPDLEGVDTPSEQIAICRQKAGIAPDAPVRLYRFEVQRYH</sequence>
<dbReference type="InterPro" id="IPR036071">
    <property type="entry name" value="AMMECR1_dom_sf"/>
</dbReference>
<dbReference type="Pfam" id="PF01875">
    <property type="entry name" value="Memo"/>
    <property type="match status" value="1"/>
</dbReference>
<dbReference type="InterPro" id="IPR027485">
    <property type="entry name" value="AMMECR1_N"/>
</dbReference>
<dbReference type="InterPro" id="IPR002733">
    <property type="entry name" value="AMMECR1_domain"/>
</dbReference>
<organism evidence="4 5">
    <name type="scientific">Dehalococcoides mccartyi</name>
    <dbReference type="NCBI Taxonomy" id="61435"/>
    <lineage>
        <taxon>Bacteria</taxon>
        <taxon>Bacillati</taxon>
        <taxon>Chloroflexota</taxon>
        <taxon>Dehalococcoidia</taxon>
        <taxon>Dehalococcoidales</taxon>
        <taxon>Dehalococcoidaceae</taxon>
        <taxon>Dehalococcoides</taxon>
    </lineage>
</organism>
<evidence type="ECO:0000256" key="1">
    <source>
        <dbReference type="ARBA" id="ARBA00006315"/>
    </source>
</evidence>
<dbReference type="CDD" id="cd07361">
    <property type="entry name" value="MEMO_like"/>
    <property type="match status" value="1"/>
</dbReference>
<dbReference type="PANTHER" id="PTHR11060:SF0">
    <property type="entry name" value="PROTEIN MEMO1"/>
    <property type="match status" value="1"/>
</dbReference>
<dbReference type="RefSeq" id="WP_058292502.1">
    <property type="nucleotide sequence ID" value="NZ_JGYD01000018.1"/>
</dbReference>
<reference evidence="4 5" key="1">
    <citation type="journal article" date="2015" name="Sci. Rep.">
        <title>A comparative genomics and reductive dehalogenase gene transcription study of two chloroethene-respiring bacteria, Dehalococcoides mccartyi strains MB and 11a.</title>
        <authorList>
            <person name="Low A."/>
            <person name="Shen Z."/>
            <person name="Cheng D."/>
            <person name="Rogers M.J."/>
            <person name="Lee P.K."/>
            <person name="He J."/>
        </authorList>
    </citation>
    <scope>NUCLEOTIDE SEQUENCE [LARGE SCALE GENOMIC DNA]</scope>
    <source>
        <strain evidence="4 5">MB</strain>
    </source>
</reference>
<dbReference type="PATRIC" id="fig|61435.5.peg.1023"/>
<dbReference type="Gene3D" id="3.40.830.10">
    <property type="entry name" value="LigB-like"/>
    <property type="match status" value="1"/>
</dbReference>
<dbReference type="InterPro" id="IPR027623">
    <property type="entry name" value="AmmeMemoSam_A"/>
</dbReference>
<proteinExistence type="inferred from homology"/>
<dbReference type="SUPFAM" id="SSF143447">
    <property type="entry name" value="AMMECR1-like"/>
    <property type="match status" value="1"/>
</dbReference>
<dbReference type="OrthoDB" id="159752at2"/>
<dbReference type="eggNOG" id="COG1355">
    <property type="taxonomic scope" value="Bacteria"/>
</dbReference>
<comment type="similarity">
    <text evidence="1 2">Belongs to the MEMO1 family.</text>
</comment>
<dbReference type="EMBL" id="JGYD01000018">
    <property type="protein sequence ID" value="KSV18036.1"/>
    <property type="molecule type" value="Genomic_DNA"/>
</dbReference>
<dbReference type="Pfam" id="PF01871">
    <property type="entry name" value="AMMECR1"/>
    <property type="match status" value="1"/>
</dbReference>
<dbReference type="Proteomes" id="UP000053577">
    <property type="component" value="Unassembled WGS sequence"/>
</dbReference>
<evidence type="ECO:0000259" key="3">
    <source>
        <dbReference type="PROSITE" id="PS51112"/>
    </source>
</evidence>
<evidence type="ECO:0000313" key="5">
    <source>
        <dbReference type="Proteomes" id="UP000053577"/>
    </source>
</evidence>
<accession>A0A0V8M2T5</accession>
<dbReference type="NCBIfam" id="TIGR04336">
    <property type="entry name" value="AmmeMemoSam_B"/>
    <property type="match status" value="1"/>
</dbReference>
<dbReference type="AlphaFoldDB" id="A0A0V8M2T5"/>
<feature type="domain" description="AMMECR1" evidence="3">
    <location>
        <begin position="269"/>
        <end position="438"/>
    </location>
</feature>
<evidence type="ECO:0000313" key="4">
    <source>
        <dbReference type="EMBL" id="KSV18036.1"/>
    </source>
</evidence>
<dbReference type="HAMAP" id="MF_00055">
    <property type="entry name" value="MEMO1"/>
    <property type="match status" value="1"/>
</dbReference>
<dbReference type="InterPro" id="IPR002737">
    <property type="entry name" value="MEMO1_fam"/>
</dbReference>
<comment type="caution">
    <text evidence="4">The sequence shown here is derived from an EMBL/GenBank/DDBJ whole genome shotgun (WGS) entry which is preliminary data.</text>
</comment>
<dbReference type="Gene3D" id="3.30.700.20">
    <property type="entry name" value="Hypothetical protein ph0010, domain 1"/>
    <property type="match status" value="1"/>
</dbReference>
<evidence type="ECO:0000256" key="2">
    <source>
        <dbReference type="HAMAP-Rule" id="MF_00055"/>
    </source>
</evidence>